<comment type="caution">
    <text evidence="1">The sequence shown here is derived from an EMBL/GenBank/DDBJ whole genome shotgun (WGS) entry which is preliminary data.</text>
</comment>
<reference evidence="1" key="2">
    <citation type="submission" date="2020-09" db="EMBL/GenBank/DDBJ databases">
        <authorList>
            <person name="Sun Q."/>
            <person name="Zhou Y."/>
        </authorList>
    </citation>
    <scope>NUCLEOTIDE SEQUENCE</scope>
    <source>
        <strain evidence="1">CGMCC 1.16134</strain>
    </source>
</reference>
<gene>
    <name evidence="1" type="ORF">GCM10010912_30940</name>
</gene>
<dbReference type="AlphaFoldDB" id="A0A917FGN5"/>
<evidence type="ECO:0000313" key="1">
    <source>
        <dbReference type="EMBL" id="GGF83579.1"/>
    </source>
</evidence>
<name>A0A917FGN5_9BACL</name>
<dbReference type="Proteomes" id="UP000637643">
    <property type="component" value="Unassembled WGS sequence"/>
</dbReference>
<dbReference type="RefSeq" id="WP_189026271.1">
    <property type="nucleotide sequence ID" value="NZ_BMKR01000011.1"/>
</dbReference>
<organism evidence="1 2">
    <name type="scientific">Paenibacillus albidus</name>
    <dbReference type="NCBI Taxonomy" id="2041023"/>
    <lineage>
        <taxon>Bacteria</taxon>
        <taxon>Bacillati</taxon>
        <taxon>Bacillota</taxon>
        <taxon>Bacilli</taxon>
        <taxon>Bacillales</taxon>
        <taxon>Paenibacillaceae</taxon>
        <taxon>Paenibacillus</taxon>
    </lineage>
</organism>
<dbReference type="CDD" id="cd00385">
    <property type="entry name" value="Isoprenoid_Biosyn_C1"/>
    <property type="match status" value="1"/>
</dbReference>
<sequence length="317" mass="36635">MDYWLHTYEKDLRLVFQDCSRIISGFPEPLDMAGHSYLDHFNVFCTGSRNNYICYLLPFWMQEGCSLTIENTRQMSVGNVFLMLYFFIQDDLMDSLGPNSSDKLPLANLLYIEFLNIYRALFPYPSTFWTYFNRYIAEWADSVTNERTSDYFLNDPMKIARKASPLKLSSTAALLLSGQSSLVTPAETMLDHVLLTLQMLDDYEDWEEDLSIGNANNCLLSLVRSRLAITHEELTAEKVKDFIYTADGLAEYAARAQDNHNRLPDCRLMAPRLTAFHSGMIRNLQQIAAEITREKLLLQHGGLYYWLSKNMTQDPKQ</sequence>
<accession>A0A917FGN5</accession>
<reference evidence="1" key="1">
    <citation type="journal article" date="2014" name="Int. J. Syst. Evol. Microbiol.">
        <title>Complete genome sequence of Corynebacterium casei LMG S-19264T (=DSM 44701T), isolated from a smear-ripened cheese.</title>
        <authorList>
            <consortium name="US DOE Joint Genome Institute (JGI-PGF)"/>
            <person name="Walter F."/>
            <person name="Albersmeier A."/>
            <person name="Kalinowski J."/>
            <person name="Ruckert C."/>
        </authorList>
    </citation>
    <scope>NUCLEOTIDE SEQUENCE</scope>
    <source>
        <strain evidence="1">CGMCC 1.16134</strain>
    </source>
</reference>
<keyword evidence="2" id="KW-1185">Reference proteome</keyword>
<protein>
    <submittedName>
        <fullName evidence="1">Uncharacterized protein</fullName>
    </submittedName>
</protein>
<dbReference type="EMBL" id="BMKR01000011">
    <property type="protein sequence ID" value="GGF83579.1"/>
    <property type="molecule type" value="Genomic_DNA"/>
</dbReference>
<proteinExistence type="predicted"/>
<evidence type="ECO:0000313" key="2">
    <source>
        <dbReference type="Proteomes" id="UP000637643"/>
    </source>
</evidence>